<dbReference type="OrthoDB" id="2801451at2759"/>
<keyword evidence="1" id="KW-0645">Protease</keyword>
<feature type="non-terminal residue" evidence="2">
    <location>
        <position position="142"/>
    </location>
</feature>
<sequence>PRSEYGCWDNLTLRAVKPTINGFPGFECVLDSGAQMIVMRKEVWEKVGGTLLPEEGVIMETANRATVRTVGKANGLVFNFDDEVEVRLNVQVVDSAPFDVLLGRPFFAATSCVTKDHEDGKTEVTLTDPGTKKKVQVRTYER</sequence>
<reference evidence="2 3" key="1">
    <citation type="journal article" date="2012" name="Science">
        <title>The Paleozoic origin of enzymatic lignin decomposition reconstructed from 31 fungal genomes.</title>
        <authorList>
            <person name="Floudas D."/>
            <person name="Binder M."/>
            <person name="Riley R."/>
            <person name="Barry K."/>
            <person name="Blanchette R.A."/>
            <person name="Henrissat B."/>
            <person name="Martinez A.T."/>
            <person name="Otillar R."/>
            <person name="Spatafora J.W."/>
            <person name="Yadav J.S."/>
            <person name="Aerts A."/>
            <person name="Benoit I."/>
            <person name="Boyd A."/>
            <person name="Carlson A."/>
            <person name="Copeland A."/>
            <person name="Coutinho P.M."/>
            <person name="de Vries R.P."/>
            <person name="Ferreira P."/>
            <person name="Findley K."/>
            <person name="Foster B."/>
            <person name="Gaskell J."/>
            <person name="Glotzer D."/>
            <person name="Gorecki P."/>
            <person name="Heitman J."/>
            <person name="Hesse C."/>
            <person name="Hori C."/>
            <person name="Igarashi K."/>
            <person name="Jurgens J.A."/>
            <person name="Kallen N."/>
            <person name="Kersten P."/>
            <person name="Kohler A."/>
            <person name="Kuees U."/>
            <person name="Kumar T.K.A."/>
            <person name="Kuo A."/>
            <person name="LaButti K."/>
            <person name="Larrondo L.F."/>
            <person name="Lindquist E."/>
            <person name="Ling A."/>
            <person name="Lombard V."/>
            <person name="Lucas S."/>
            <person name="Lundell T."/>
            <person name="Martin R."/>
            <person name="McLaughlin D.J."/>
            <person name="Morgenstern I."/>
            <person name="Morin E."/>
            <person name="Murat C."/>
            <person name="Nagy L.G."/>
            <person name="Nolan M."/>
            <person name="Ohm R.A."/>
            <person name="Patyshakuliyeva A."/>
            <person name="Rokas A."/>
            <person name="Ruiz-Duenas F.J."/>
            <person name="Sabat G."/>
            <person name="Salamov A."/>
            <person name="Samejima M."/>
            <person name="Schmutz J."/>
            <person name="Slot J.C."/>
            <person name="St John F."/>
            <person name="Stenlid J."/>
            <person name="Sun H."/>
            <person name="Sun S."/>
            <person name="Syed K."/>
            <person name="Tsang A."/>
            <person name="Wiebenga A."/>
            <person name="Young D."/>
            <person name="Pisabarro A."/>
            <person name="Eastwood D.C."/>
            <person name="Martin F."/>
            <person name="Cullen D."/>
            <person name="Grigoriev I.V."/>
            <person name="Hibbett D.S."/>
        </authorList>
    </citation>
    <scope>NUCLEOTIDE SEQUENCE</scope>
    <source>
        <strain evidence="3">FP-58527</strain>
    </source>
</reference>
<dbReference type="STRING" id="743788.S8DHY4"/>
<dbReference type="HOGENOM" id="CLU_003921_8_2_1"/>
<dbReference type="CDD" id="cd00303">
    <property type="entry name" value="retropepsin_like"/>
    <property type="match status" value="1"/>
</dbReference>
<dbReference type="Gene3D" id="2.40.70.10">
    <property type="entry name" value="Acid Proteases"/>
    <property type="match status" value="1"/>
</dbReference>
<keyword evidence="3" id="KW-1185">Reference proteome</keyword>
<dbReference type="GO" id="GO:0006508">
    <property type="term" value="P:proteolysis"/>
    <property type="evidence" value="ECO:0007669"/>
    <property type="project" value="InterPro"/>
</dbReference>
<evidence type="ECO:0008006" key="4">
    <source>
        <dbReference type="Google" id="ProtNLM"/>
    </source>
</evidence>
<dbReference type="Pfam" id="PF13650">
    <property type="entry name" value="Asp_protease_2"/>
    <property type="match status" value="1"/>
</dbReference>
<proteinExistence type="predicted"/>
<evidence type="ECO:0000313" key="3">
    <source>
        <dbReference type="Proteomes" id="UP000015241"/>
    </source>
</evidence>
<dbReference type="Proteomes" id="UP000015241">
    <property type="component" value="Unassembled WGS sequence"/>
</dbReference>
<dbReference type="SUPFAM" id="SSF50630">
    <property type="entry name" value="Acid proteases"/>
    <property type="match status" value="1"/>
</dbReference>
<feature type="non-terminal residue" evidence="2">
    <location>
        <position position="1"/>
    </location>
</feature>
<dbReference type="PROSITE" id="PS00141">
    <property type="entry name" value="ASP_PROTEASE"/>
    <property type="match status" value="1"/>
</dbReference>
<dbReference type="AlphaFoldDB" id="S8DHY4"/>
<protein>
    <recommendedName>
        <fullName evidence="4">Peptidase A2 domain-containing protein</fullName>
    </recommendedName>
</protein>
<evidence type="ECO:0000313" key="2">
    <source>
        <dbReference type="EMBL" id="EPS92602.1"/>
    </source>
</evidence>
<accession>S8DHY4</accession>
<organism evidence="2 3">
    <name type="scientific">Fomitopsis schrenkii</name>
    <name type="common">Brown rot fungus</name>
    <dbReference type="NCBI Taxonomy" id="2126942"/>
    <lineage>
        <taxon>Eukaryota</taxon>
        <taxon>Fungi</taxon>
        <taxon>Dikarya</taxon>
        <taxon>Basidiomycota</taxon>
        <taxon>Agaricomycotina</taxon>
        <taxon>Agaricomycetes</taxon>
        <taxon>Polyporales</taxon>
        <taxon>Fomitopsis</taxon>
    </lineage>
</organism>
<dbReference type="InParanoid" id="S8DHY4"/>
<keyword evidence="1" id="KW-0064">Aspartyl protease</keyword>
<gene>
    <name evidence="2" type="ORF">FOMPIDRAFT_13376</name>
</gene>
<keyword evidence="1" id="KW-0378">Hydrolase</keyword>
<name>S8DHY4_FOMSC</name>
<evidence type="ECO:0000256" key="1">
    <source>
        <dbReference type="ARBA" id="ARBA00022750"/>
    </source>
</evidence>
<dbReference type="InterPro" id="IPR021109">
    <property type="entry name" value="Peptidase_aspartic_dom_sf"/>
</dbReference>
<dbReference type="GO" id="GO:0004190">
    <property type="term" value="F:aspartic-type endopeptidase activity"/>
    <property type="evidence" value="ECO:0007669"/>
    <property type="project" value="UniProtKB-KW"/>
</dbReference>
<dbReference type="InterPro" id="IPR001969">
    <property type="entry name" value="Aspartic_peptidase_AS"/>
</dbReference>
<dbReference type="EMBL" id="KE504445">
    <property type="protein sequence ID" value="EPS92602.1"/>
    <property type="molecule type" value="Genomic_DNA"/>
</dbReference>